<comment type="subcellular location">
    <subcellularLocation>
        <location evidence="1">Membrane</location>
        <topology evidence="1">Multi-pass membrane protein</topology>
    </subcellularLocation>
</comment>
<dbReference type="Pfam" id="PF00672">
    <property type="entry name" value="HAMP"/>
    <property type="match status" value="1"/>
</dbReference>
<sequence>MKNSVSIKIGISILVSVSVLVSILGAYEYLIKSRQLFSEQVNELELVSSRLKVSLPTAVWDFDEELIQSLIAAETRSKSIRQIELHDADKNEEKSTADKDFSKYTLEYKNGESATVVGTLVIYKDDSYINSELQSLLVSIIVEELVLILVLVVVVYFTLSVVVVKPISAITERMEQIASGDADLTQRIPSTSNDEIGKLSNFFNQFVGQVESLVSEIKSSVEQSVNLSEQLILSSSKGHQLLTVQLEETELVNAATTQFSEAVNEIAQNVKETADSANLATEDAAAISTTTQSMVESNTTLSEQLDSASKAVHILESDVQSINSLLTIIGDIADQTNLLALNAAIEAARAGEQGRGFAVVADEVRALANRTQESTTKIHDSLVNLRNGTDDVTTLITDSYTASQACVSYAHNSEQLLSNMQSGIANIGFMTESISSATEEQNAISTELSKNSSVIVNSGLDSKKQLDEIKSIASQIRESADDLVNNVSRFRVK</sequence>
<name>A0ABW9YQT1_9GAMM</name>
<keyword evidence="2 8" id="KW-0812">Transmembrane</keyword>
<evidence type="ECO:0000313" key="12">
    <source>
        <dbReference type="Proteomes" id="UP000738517"/>
    </source>
</evidence>
<dbReference type="InterPro" id="IPR003660">
    <property type="entry name" value="HAMP_dom"/>
</dbReference>
<dbReference type="Pfam" id="PF00015">
    <property type="entry name" value="MCPsignal"/>
    <property type="match status" value="1"/>
</dbReference>
<accession>A0ABW9YQT1</accession>
<evidence type="ECO:0000259" key="10">
    <source>
        <dbReference type="PROSITE" id="PS50885"/>
    </source>
</evidence>
<evidence type="ECO:0000256" key="8">
    <source>
        <dbReference type="SAM" id="Phobius"/>
    </source>
</evidence>
<dbReference type="SMART" id="SM00304">
    <property type="entry name" value="HAMP"/>
    <property type="match status" value="1"/>
</dbReference>
<dbReference type="SMART" id="SM00283">
    <property type="entry name" value="MA"/>
    <property type="match status" value="1"/>
</dbReference>
<comment type="similarity">
    <text evidence="6">Belongs to the methyl-accepting chemotaxis (MCP) protein family.</text>
</comment>
<gene>
    <name evidence="11" type="ORF">EIZ48_26895</name>
</gene>
<dbReference type="PANTHER" id="PTHR32089">
    <property type="entry name" value="METHYL-ACCEPTING CHEMOTAXIS PROTEIN MCPB"/>
    <property type="match status" value="1"/>
</dbReference>
<keyword evidence="12" id="KW-1185">Reference proteome</keyword>
<feature type="domain" description="HAMP" evidence="10">
    <location>
        <begin position="161"/>
        <end position="215"/>
    </location>
</feature>
<organism evidence="11 12">
    <name type="scientific">Photobacterium alginatilyticum</name>
    <dbReference type="NCBI Taxonomy" id="1775171"/>
    <lineage>
        <taxon>Bacteria</taxon>
        <taxon>Pseudomonadati</taxon>
        <taxon>Pseudomonadota</taxon>
        <taxon>Gammaproteobacteria</taxon>
        <taxon>Vibrionales</taxon>
        <taxon>Vibrionaceae</taxon>
        <taxon>Photobacterium</taxon>
    </lineage>
</organism>
<dbReference type="Gene3D" id="1.10.287.950">
    <property type="entry name" value="Methyl-accepting chemotaxis protein"/>
    <property type="match status" value="1"/>
</dbReference>
<dbReference type="EMBL" id="RSEJ01000048">
    <property type="protein sequence ID" value="NBI56135.1"/>
    <property type="molecule type" value="Genomic_DNA"/>
</dbReference>
<dbReference type="SUPFAM" id="SSF58104">
    <property type="entry name" value="Methyl-accepting chemotaxis protein (MCP) signaling domain"/>
    <property type="match status" value="1"/>
</dbReference>
<evidence type="ECO:0000313" key="11">
    <source>
        <dbReference type="EMBL" id="NBI56135.1"/>
    </source>
</evidence>
<dbReference type="InterPro" id="IPR004089">
    <property type="entry name" value="MCPsignal_dom"/>
</dbReference>
<protein>
    <submittedName>
        <fullName evidence="11">Methyl-accepting chemotaxis protein</fullName>
    </submittedName>
</protein>
<dbReference type="Proteomes" id="UP000738517">
    <property type="component" value="Unassembled WGS sequence"/>
</dbReference>
<dbReference type="RefSeq" id="WP_160658323.1">
    <property type="nucleotide sequence ID" value="NZ_RSEJ01000048.1"/>
</dbReference>
<evidence type="ECO:0000259" key="9">
    <source>
        <dbReference type="PROSITE" id="PS50111"/>
    </source>
</evidence>
<feature type="transmembrane region" description="Helical" evidence="8">
    <location>
        <begin position="6"/>
        <end position="27"/>
    </location>
</feature>
<proteinExistence type="inferred from homology"/>
<feature type="domain" description="Methyl-accepting transducer" evidence="9">
    <location>
        <begin position="220"/>
        <end position="456"/>
    </location>
</feature>
<dbReference type="PANTHER" id="PTHR32089:SF119">
    <property type="entry name" value="METHYL-ACCEPTING CHEMOTAXIS PROTEIN CTPL"/>
    <property type="match status" value="1"/>
</dbReference>
<evidence type="ECO:0000256" key="7">
    <source>
        <dbReference type="PROSITE-ProRule" id="PRU00284"/>
    </source>
</evidence>
<dbReference type="CDD" id="cd06225">
    <property type="entry name" value="HAMP"/>
    <property type="match status" value="1"/>
</dbReference>
<evidence type="ECO:0000256" key="2">
    <source>
        <dbReference type="ARBA" id="ARBA00022692"/>
    </source>
</evidence>
<dbReference type="PROSITE" id="PS50111">
    <property type="entry name" value="CHEMOTAXIS_TRANSDUC_2"/>
    <property type="match status" value="1"/>
</dbReference>
<keyword evidence="4 8" id="KW-0472">Membrane</keyword>
<keyword evidence="5 7" id="KW-0807">Transducer</keyword>
<evidence type="ECO:0000256" key="3">
    <source>
        <dbReference type="ARBA" id="ARBA00022989"/>
    </source>
</evidence>
<evidence type="ECO:0000256" key="6">
    <source>
        <dbReference type="ARBA" id="ARBA00029447"/>
    </source>
</evidence>
<keyword evidence="3 8" id="KW-1133">Transmembrane helix</keyword>
<evidence type="ECO:0000256" key="4">
    <source>
        <dbReference type="ARBA" id="ARBA00023136"/>
    </source>
</evidence>
<evidence type="ECO:0000256" key="5">
    <source>
        <dbReference type="ARBA" id="ARBA00023224"/>
    </source>
</evidence>
<dbReference type="Gene3D" id="6.10.340.10">
    <property type="match status" value="1"/>
</dbReference>
<feature type="transmembrane region" description="Helical" evidence="8">
    <location>
        <begin position="145"/>
        <end position="164"/>
    </location>
</feature>
<dbReference type="PROSITE" id="PS50885">
    <property type="entry name" value="HAMP"/>
    <property type="match status" value="1"/>
</dbReference>
<evidence type="ECO:0000256" key="1">
    <source>
        <dbReference type="ARBA" id="ARBA00004141"/>
    </source>
</evidence>
<reference evidence="11 12" key="1">
    <citation type="journal article" date="2017" name="Int. J. Syst. Evol. Microbiol.">
        <title>Photobacterium alginatilyticum sp. nov., a marine bacterium isolated from bottom seawater.</title>
        <authorList>
            <person name="Wang X."/>
            <person name="Wang Y."/>
            <person name="Yang X."/>
            <person name="Sun H."/>
            <person name="Li B."/>
            <person name="Zhang X.H."/>
        </authorList>
    </citation>
    <scope>NUCLEOTIDE SEQUENCE [LARGE SCALE GENOMIC DNA]</scope>
    <source>
        <strain evidence="11 12">P03D4</strain>
    </source>
</reference>
<comment type="caution">
    <text evidence="11">The sequence shown here is derived from an EMBL/GenBank/DDBJ whole genome shotgun (WGS) entry which is preliminary data.</text>
</comment>